<dbReference type="InterPro" id="IPR052024">
    <property type="entry name" value="Methanogen_methyltrans"/>
</dbReference>
<organism evidence="2 3">
    <name type="scientific">Ruminococcus gauvreauii</name>
    <dbReference type="NCBI Taxonomy" id="438033"/>
    <lineage>
        <taxon>Bacteria</taxon>
        <taxon>Bacillati</taxon>
        <taxon>Bacillota</taxon>
        <taxon>Clostridia</taxon>
        <taxon>Eubacteriales</taxon>
        <taxon>Oscillospiraceae</taxon>
        <taxon>Ruminococcus</taxon>
    </lineage>
</organism>
<evidence type="ECO:0000259" key="1">
    <source>
        <dbReference type="Pfam" id="PF01208"/>
    </source>
</evidence>
<keyword evidence="3" id="KW-1185">Reference proteome</keyword>
<accession>A0ABY5VM73</accession>
<reference evidence="2" key="1">
    <citation type="journal article" date="2022" name="Cell">
        <title>Design, construction, and in vivo augmentation of a complex gut microbiome.</title>
        <authorList>
            <person name="Cheng A.G."/>
            <person name="Ho P.Y."/>
            <person name="Aranda-Diaz A."/>
            <person name="Jain S."/>
            <person name="Yu F.B."/>
            <person name="Meng X."/>
            <person name="Wang M."/>
            <person name="Iakiviak M."/>
            <person name="Nagashima K."/>
            <person name="Zhao A."/>
            <person name="Murugkar P."/>
            <person name="Patil A."/>
            <person name="Atabakhsh K."/>
            <person name="Weakley A."/>
            <person name="Yan J."/>
            <person name="Brumbaugh A.R."/>
            <person name="Higginbottom S."/>
            <person name="Dimas A."/>
            <person name="Shiver A.L."/>
            <person name="Deutschbauer A."/>
            <person name="Neff N."/>
            <person name="Sonnenburg J.L."/>
            <person name="Huang K.C."/>
            <person name="Fischbach M.A."/>
        </authorList>
    </citation>
    <scope>NUCLEOTIDE SEQUENCE</scope>
    <source>
        <strain evidence="2">DSM 19829</strain>
    </source>
</reference>
<protein>
    <submittedName>
        <fullName evidence="2">Uroporphyrinogen decarboxylase family protein</fullName>
    </submittedName>
</protein>
<gene>
    <name evidence="2" type="ORF">NQ502_08680</name>
</gene>
<sequence length="420" mass="47215">MMTHRERVQASLNHKQPDKVAVDFGGINDSTMHVSCIEGLREYYGLEKRPVTVVDVYIMAGMIEEDLADVMGVDTACAFPKGTMFGFPRDKVKEWVNPDGQTILVPEGFNPQPDGKGGYFVHPQGDLSIPPSGHMPAKSVYFDAIIRQEPFDDDDLDPEDNLEEWTLLDDDNLQYIKAQAEEGCRQNRSVILAAPGMGLGDAADIPGVGLKHPKGIRNYTDWYMSPLLREDFVKEVFDRQTDIAIENLRRINETCGDMIDVAFTCATDLSHQHSLFVSPEVFREVYMPYYKRANNWIHENTNWKILKHNCGAVRPLIPLLIESGFDALNPVQTSADGMDPQELKNEFGRDLTFWGGGVDTQKVLPFGTPEEVREQVLRRCEIFAKDGGFIFNAVHIIQANTPVENIVAMIDAVKEFNGDM</sequence>
<dbReference type="Pfam" id="PF01208">
    <property type="entry name" value="URO-D"/>
    <property type="match status" value="1"/>
</dbReference>
<dbReference type="Gene3D" id="3.20.20.210">
    <property type="match status" value="1"/>
</dbReference>
<dbReference type="PANTHER" id="PTHR47099:SF1">
    <property type="entry name" value="METHYLCOBAMIDE:COM METHYLTRANSFERASE MTBA"/>
    <property type="match status" value="1"/>
</dbReference>
<dbReference type="InterPro" id="IPR000257">
    <property type="entry name" value="Uroporphyrinogen_deCOase"/>
</dbReference>
<dbReference type="InterPro" id="IPR038071">
    <property type="entry name" value="UROD/MetE-like_sf"/>
</dbReference>
<dbReference type="RefSeq" id="WP_028528314.1">
    <property type="nucleotide sequence ID" value="NZ_CABLBR010000009.1"/>
</dbReference>
<dbReference type="Proteomes" id="UP001060164">
    <property type="component" value="Chromosome"/>
</dbReference>
<feature type="domain" description="Uroporphyrinogen decarboxylase (URO-D)" evidence="1">
    <location>
        <begin position="217"/>
        <end position="416"/>
    </location>
</feature>
<name>A0ABY5VM73_9FIRM</name>
<proteinExistence type="predicted"/>
<dbReference type="PANTHER" id="PTHR47099">
    <property type="entry name" value="METHYLCOBAMIDE:COM METHYLTRANSFERASE MTBA"/>
    <property type="match status" value="1"/>
</dbReference>
<evidence type="ECO:0000313" key="2">
    <source>
        <dbReference type="EMBL" id="UWP61088.1"/>
    </source>
</evidence>
<evidence type="ECO:0000313" key="3">
    <source>
        <dbReference type="Proteomes" id="UP001060164"/>
    </source>
</evidence>
<dbReference type="SUPFAM" id="SSF51726">
    <property type="entry name" value="UROD/MetE-like"/>
    <property type="match status" value="1"/>
</dbReference>
<dbReference type="EMBL" id="CP102290">
    <property type="protein sequence ID" value="UWP61088.1"/>
    <property type="molecule type" value="Genomic_DNA"/>
</dbReference>